<dbReference type="Proteomes" id="UP000827872">
    <property type="component" value="Linkage Group LG09"/>
</dbReference>
<proteinExistence type="predicted"/>
<comment type="caution">
    <text evidence="1">The sequence shown here is derived from an EMBL/GenBank/DDBJ whole genome shotgun (WGS) entry which is preliminary data.</text>
</comment>
<protein>
    <submittedName>
        <fullName evidence="1">Uncharacterized protein</fullName>
    </submittedName>
</protein>
<reference evidence="1" key="1">
    <citation type="submission" date="2021-08" db="EMBL/GenBank/DDBJ databases">
        <title>The first chromosome-level gecko genome reveals the dynamic sex chromosomes of Neotropical dwarf geckos (Sphaerodactylidae: Sphaerodactylus).</title>
        <authorList>
            <person name="Pinto B.J."/>
            <person name="Keating S.E."/>
            <person name="Gamble T."/>
        </authorList>
    </citation>
    <scope>NUCLEOTIDE SEQUENCE</scope>
    <source>
        <strain evidence="1">TG3544</strain>
    </source>
</reference>
<name>A0ACB8FCQ6_9SAUR</name>
<evidence type="ECO:0000313" key="1">
    <source>
        <dbReference type="EMBL" id="KAH8003061.1"/>
    </source>
</evidence>
<dbReference type="EMBL" id="CM037622">
    <property type="protein sequence ID" value="KAH8003061.1"/>
    <property type="molecule type" value="Genomic_DNA"/>
</dbReference>
<organism evidence="1 2">
    <name type="scientific">Sphaerodactylus townsendi</name>
    <dbReference type="NCBI Taxonomy" id="933632"/>
    <lineage>
        <taxon>Eukaryota</taxon>
        <taxon>Metazoa</taxon>
        <taxon>Chordata</taxon>
        <taxon>Craniata</taxon>
        <taxon>Vertebrata</taxon>
        <taxon>Euteleostomi</taxon>
        <taxon>Lepidosauria</taxon>
        <taxon>Squamata</taxon>
        <taxon>Bifurcata</taxon>
        <taxon>Gekkota</taxon>
        <taxon>Sphaerodactylidae</taxon>
        <taxon>Sphaerodactylus</taxon>
    </lineage>
</organism>
<keyword evidence="2" id="KW-1185">Reference proteome</keyword>
<accession>A0ACB8FCQ6</accession>
<gene>
    <name evidence="1" type="ORF">K3G42_009747</name>
</gene>
<sequence>MVNSDVVYSKVMKNAEKEVKYVDKTHIGKLILTKEVGTDRKKDVTELYKFQEGTEEERLALDTALMYGVKKPVTQDITPSTEVDMDFQVEDSAIGSDFKVNVTFKNNTKNRYTVKSYLSGSIVFYTGVSKTEFKNHSFDVRLEPAKSQTTEVLIKASEYMSRLLEQASLHFFVTARNNETQKILG</sequence>
<evidence type="ECO:0000313" key="2">
    <source>
        <dbReference type="Proteomes" id="UP000827872"/>
    </source>
</evidence>